<dbReference type="EMBL" id="SPHZ02000003">
    <property type="protein sequence ID" value="KAF0923503.1"/>
    <property type="molecule type" value="Genomic_DNA"/>
</dbReference>
<protein>
    <submittedName>
        <fullName evidence="1">Uncharacterized protein</fullName>
    </submittedName>
</protein>
<sequence length="99" mass="10279">MGTLHAGPPGQVHTGKNDLPWLVAQCKAKQALGENGTDPDRGRVGRLGESVSCALDHGIVCGPVRTHRVAPATRGRKFLRETAGARTADAAGRSMALAV</sequence>
<name>A0A6G1EHR7_9ORYZ</name>
<evidence type="ECO:0000313" key="2">
    <source>
        <dbReference type="Proteomes" id="UP000479710"/>
    </source>
</evidence>
<evidence type="ECO:0000313" key="1">
    <source>
        <dbReference type="EMBL" id="KAF0923503.1"/>
    </source>
</evidence>
<keyword evidence="2" id="KW-1185">Reference proteome</keyword>
<organism evidence="1 2">
    <name type="scientific">Oryza meyeriana var. granulata</name>
    <dbReference type="NCBI Taxonomy" id="110450"/>
    <lineage>
        <taxon>Eukaryota</taxon>
        <taxon>Viridiplantae</taxon>
        <taxon>Streptophyta</taxon>
        <taxon>Embryophyta</taxon>
        <taxon>Tracheophyta</taxon>
        <taxon>Spermatophyta</taxon>
        <taxon>Magnoliopsida</taxon>
        <taxon>Liliopsida</taxon>
        <taxon>Poales</taxon>
        <taxon>Poaceae</taxon>
        <taxon>BOP clade</taxon>
        <taxon>Oryzoideae</taxon>
        <taxon>Oryzeae</taxon>
        <taxon>Oryzinae</taxon>
        <taxon>Oryza</taxon>
        <taxon>Oryza meyeriana</taxon>
    </lineage>
</organism>
<reference evidence="1 2" key="1">
    <citation type="submission" date="2019-11" db="EMBL/GenBank/DDBJ databases">
        <title>Whole genome sequence of Oryza granulata.</title>
        <authorList>
            <person name="Li W."/>
        </authorList>
    </citation>
    <scope>NUCLEOTIDE SEQUENCE [LARGE SCALE GENOMIC DNA]</scope>
    <source>
        <strain evidence="2">cv. Menghai</strain>
        <tissue evidence="1">Leaf</tissue>
    </source>
</reference>
<comment type="caution">
    <text evidence="1">The sequence shown here is derived from an EMBL/GenBank/DDBJ whole genome shotgun (WGS) entry which is preliminary data.</text>
</comment>
<accession>A0A6G1EHR7</accession>
<dbReference type="AlphaFoldDB" id="A0A6G1EHR7"/>
<dbReference type="Proteomes" id="UP000479710">
    <property type="component" value="Unassembled WGS sequence"/>
</dbReference>
<proteinExistence type="predicted"/>
<gene>
    <name evidence="1" type="ORF">E2562_006390</name>
</gene>